<keyword evidence="2" id="KW-0732">Signal</keyword>
<comment type="caution">
    <text evidence="3">The sequence shown here is derived from an EMBL/GenBank/DDBJ whole genome shotgun (WGS) entry which is preliminary data.</text>
</comment>
<feature type="region of interest" description="Disordered" evidence="1">
    <location>
        <begin position="345"/>
        <end position="364"/>
    </location>
</feature>
<proteinExistence type="predicted"/>
<feature type="compositionally biased region" description="Polar residues" evidence="1">
    <location>
        <begin position="188"/>
        <end position="199"/>
    </location>
</feature>
<dbReference type="EMBL" id="JAKWJU010000002">
    <property type="protein sequence ID" value="MCH6163393.1"/>
    <property type="molecule type" value="Genomic_DNA"/>
</dbReference>
<evidence type="ECO:0000256" key="1">
    <source>
        <dbReference type="SAM" id="MobiDB-lite"/>
    </source>
</evidence>
<organism evidence="3 4">
    <name type="scientific">Streptomyces marispadix</name>
    <dbReference type="NCBI Taxonomy" id="2922868"/>
    <lineage>
        <taxon>Bacteria</taxon>
        <taxon>Bacillati</taxon>
        <taxon>Actinomycetota</taxon>
        <taxon>Actinomycetes</taxon>
        <taxon>Kitasatosporales</taxon>
        <taxon>Streptomycetaceae</taxon>
        <taxon>Streptomyces</taxon>
    </lineage>
</organism>
<evidence type="ECO:0000313" key="3">
    <source>
        <dbReference type="EMBL" id="MCH6163393.1"/>
    </source>
</evidence>
<name>A0ABS9T4L4_9ACTN</name>
<gene>
    <name evidence="3" type="ORF">MMA15_24250</name>
</gene>
<feature type="compositionally biased region" description="Basic and acidic residues" evidence="1">
    <location>
        <begin position="47"/>
        <end position="71"/>
    </location>
</feature>
<feature type="compositionally biased region" description="Low complexity" evidence="1">
    <location>
        <begin position="30"/>
        <end position="41"/>
    </location>
</feature>
<feature type="region of interest" description="Disordered" evidence="1">
    <location>
        <begin position="182"/>
        <end position="236"/>
    </location>
</feature>
<feature type="chain" id="PRO_5046230794" evidence="2">
    <location>
        <begin position="29"/>
        <end position="467"/>
    </location>
</feature>
<dbReference type="RefSeq" id="WP_241062299.1">
    <property type="nucleotide sequence ID" value="NZ_JAKWJU010000002.1"/>
</dbReference>
<reference evidence="3" key="2">
    <citation type="journal article" date="2023" name="Int. J. Syst. Evol. Microbiol.">
        <title>Streptomyces marispadix sp. nov., isolated from marine beach sediment of the Northern Coast of Portugal.</title>
        <authorList>
            <person name="dos Santos J.D.N."/>
            <person name="Vitorino I.R."/>
            <person name="Kallscheuer N."/>
            <person name="Srivastava A."/>
            <person name="Krautwurst S."/>
            <person name="Marz M."/>
            <person name="Jogler C."/>
            <person name="Lobo Da Cunha A."/>
            <person name="Catita J."/>
            <person name="Goncalves H."/>
            <person name="Gonzalez I."/>
            <person name="Reyes F."/>
            <person name="Lage O.M."/>
        </authorList>
    </citation>
    <scope>NUCLEOTIDE SEQUENCE</scope>
    <source>
        <strain evidence="3">M600PL45_2</strain>
    </source>
</reference>
<feature type="compositionally biased region" description="Basic and acidic residues" evidence="1">
    <location>
        <begin position="202"/>
        <end position="215"/>
    </location>
</feature>
<keyword evidence="4" id="KW-1185">Reference proteome</keyword>
<evidence type="ECO:0000313" key="4">
    <source>
        <dbReference type="Proteomes" id="UP001166784"/>
    </source>
</evidence>
<evidence type="ECO:0000256" key="2">
    <source>
        <dbReference type="SAM" id="SignalP"/>
    </source>
</evidence>
<feature type="region of interest" description="Disordered" evidence="1">
    <location>
        <begin position="30"/>
        <end position="80"/>
    </location>
</feature>
<sequence length="467" mass="48514">MKRVTSRAYLAAICISGLLVAGSVVPHAAGTTAKEGTEASAPNGSADDGRRHELSVRAGDSDSARINRPADRGGPNTLKKTDVTLSSYDAEEGRAVLSRKDRGGEAGAIDVREGDVIASPPTKAAPAGALVKVEDVGSTDGGKAELRTSRADLTEVFGGAEADGKVPVPSSEWKVDPMVEGLDVTRGPSKNSRGASDTSGKAGREADVGDLHFDFGTRLPDSGDDQEPEPPAEVGGYLEISPKVDFSYDGHGSADPAEATASLGIGGDYKAGWRVKGVVEPRAADRLPLAEMTAHPVIMVGPVPVVVTVKLTLVLKTRADGRLQVDVDQDVTGSVKVGTRYAKDTGWESDSHADGSALPGGKADVSGQGELRTLLGPEANLSLYDTVGVEAFFGPYLRATAQFAEQGQGAPAEGSGSWKLFGGLTLESSLFAQLPFVVIGDRPSKRINFPPISREWFITEGKLPAGS</sequence>
<protein>
    <submittedName>
        <fullName evidence="3">Uncharacterized protein</fullName>
    </submittedName>
</protein>
<reference evidence="3" key="1">
    <citation type="submission" date="2022-03" db="EMBL/GenBank/DDBJ databases">
        <authorList>
            <person name="Santos J.D.N."/>
            <person name="Kallscheuer N."/>
            <person name="Jogler C."/>
            <person name="Lage O.M."/>
        </authorList>
    </citation>
    <scope>NUCLEOTIDE SEQUENCE</scope>
    <source>
        <strain evidence="3">M600PL45_2</strain>
    </source>
</reference>
<accession>A0ABS9T4L4</accession>
<feature type="signal peptide" evidence="2">
    <location>
        <begin position="1"/>
        <end position="28"/>
    </location>
</feature>
<dbReference type="Proteomes" id="UP001166784">
    <property type="component" value="Unassembled WGS sequence"/>
</dbReference>